<sequence>MRFTESKDEPISEFCLDGGILMETLGKIRRTNLRIEV</sequence>
<evidence type="ECO:0000313" key="1">
    <source>
        <dbReference type="EMBL" id="TYH44333.1"/>
    </source>
</evidence>
<name>A0A5D2IQT7_GOSTO</name>
<proteinExistence type="predicted"/>
<organism evidence="1 2">
    <name type="scientific">Gossypium tomentosum</name>
    <name type="common">Hawaiian cotton</name>
    <name type="synonym">Gossypium sandvicense</name>
    <dbReference type="NCBI Taxonomy" id="34277"/>
    <lineage>
        <taxon>Eukaryota</taxon>
        <taxon>Viridiplantae</taxon>
        <taxon>Streptophyta</taxon>
        <taxon>Embryophyta</taxon>
        <taxon>Tracheophyta</taxon>
        <taxon>Spermatophyta</taxon>
        <taxon>Magnoliopsida</taxon>
        <taxon>eudicotyledons</taxon>
        <taxon>Gunneridae</taxon>
        <taxon>Pentapetalae</taxon>
        <taxon>rosids</taxon>
        <taxon>malvids</taxon>
        <taxon>Malvales</taxon>
        <taxon>Malvaceae</taxon>
        <taxon>Malvoideae</taxon>
        <taxon>Gossypium</taxon>
    </lineage>
</organism>
<keyword evidence="2" id="KW-1185">Reference proteome</keyword>
<accession>A0A5D2IQT7</accession>
<dbReference type="EMBL" id="CM017633">
    <property type="protein sequence ID" value="TYH44333.1"/>
    <property type="molecule type" value="Genomic_DNA"/>
</dbReference>
<protein>
    <submittedName>
        <fullName evidence="1">Uncharacterized protein</fullName>
    </submittedName>
</protein>
<reference evidence="1 2" key="1">
    <citation type="submission" date="2019-07" db="EMBL/GenBank/DDBJ databases">
        <title>WGS assembly of Gossypium tomentosum.</title>
        <authorList>
            <person name="Chen Z.J."/>
            <person name="Sreedasyam A."/>
            <person name="Ando A."/>
            <person name="Song Q."/>
            <person name="De L."/>
            <person name="Hulse-Kemp A."/>
            <person name="Ding M."/>
            <person name="Ye W."/>
            <person name="Kirkbride R."/>
            <person name="Jenkins J."/>
            <person name="Plott C."/>
            <person name="Lovell J."/>
            <person name="Lin Y.-M."/>
            <person name="Vaughn R."/>
            <person name="Liu B."/>
            <person name="Li W."/>
            <person name="Simpson S."/>
            <person name="Scheffler B."/>
            <person name="Saski C."/>
            <person name="Grover C."/>
            <person name="Hu G."/>
            <person name="Conover J."/>
            <person name="Carlson J."/>
            <person name="Shu S."/>
            <person name="Boston L."/>
            <person name="Williams M."/>
            <person name="Peterson D."/>
            <person name="Mcgee K."/>
            <person name="Jones D."/>
            <person name="Wendel J."/>
            <person name="Stelly D."/>
            <person name="Grimwood J."/>
            <person name="Schmutz J."/>
        </authorList>
    </citation>
    <scope>NUCLEOTIDE SEQUENCE [LARGE SCALE GENOMIC DNA]</scope>
    <source>
        <strain evidence="1">7179.01</strain>
    </source>
</reference>
<evidence type="ECO:0000313" key="2">
    <source>
        <dbReference type="Proteomes" id="UP000322667"/>
    </source>
</evidence>
<dbReference type="Proteomes" id="UP000322667">
    <property type="component" value="Chromosome D11"/>
</dbReference>
<gene>
    <name evidence="1" type="ORF">ES332_D11G187000v1</name>
</gene>
<dbReference type="AlphaFoldDB" id="A0A5D2IQT7"/>